<dbReference type="PANTHER" id="PTHR30244">
    <property type="entry name" value="TRANSAMINASE"/>
    <property type="match status" value="1"/>
</dbReference>
<dbReference type="InterPro" id="IPR015421">
    <property type="entry name" value="PyrdxlP-dep_Trfase_major"/>
</dbReference>
<reference evidence="4 5" key="1">
    <citation type="submission" date="2020-05" db="EMBL/GenBank/DDBJ databases">
        <title>Genetic diversity of Pseudomonas cichorii.</title>
        <authorList>
            <person name="Tani S."/>
            <person name="Yagi H."/>
            <person name="Hashimoto S."/>
            <person name="Iiyama K."/>
            <person name="Furuya N."/>
        </authorList>
    </citation>
    <scope>NUCLEOTIDE SEQUENCE [LARGE SCALE GENOMIC DNA]</scope>
    <source>
        <strain evidence="4 5">LMG 2162</strain>
    </source>
</reference>
<dbReference type="InterPro" id="IPR015422">
    <property type="entry name" value="PyrdxlP-dep_Trfase_small"/>
</dbReference>
<protein>
    <submittedName>
        <fullName evidence="4">Aminotransferase</fullName>
    </submittedName>
</protein>
<name>A0ABQ1DPU7_PSECI</name>
<dbReference type="PANTHER" id="PTHR30244:SF36">
    <property type="entry name" value="3-OXO-GLUCOSE-6-PHOSPHATE:GLUTAMATE AMINOTRANSFERASE"/>
    <property type="match status" value="1"/>
</dbReference>
<evidence type="ECO:0000256" key="2">
    <source>
        <dbReference type="ARBA" id="ARBA00037999"/>
    </source>
</evidence>
<keyword evidence="4" id="KW-0032">Aminotransferase</keyword>
<evidence type="ECO:0000256" key="3">
    <source>
        <dbReference type="RuleBase" id="RU004508"/>
    </source>
</evidence>
<organism evidence="4 5">
    <name type="scientific">Pseudomonas cichorii</name>
    <dbReference type="NCBI Taxonomy" id="36746"/>
    <lineage>
        <taxon>Bacteria</taxon>
        <taxon>Pseudomonadati</taxon>
        <taxon>Pseudomonadota</taxon>
        <taxon>Gammaproteobacteria</taxon>
        <taxon>Pseudomonadales</taxon>
        <taxon>Pseudomonadaceae</taxon>
        <taxon>Pseudomonas</taxon>
    </lineage>
</organism>
<proteinExistence type="inferred from homology"/>
<dbReference type="GeneID" id="93657013"/>
<sequence length="374" mass="41229">MISFLDLKKINSTMRDELIESCTRVIDSGWYIGGNELSAFEESFAAYSGSRHCIGVANGLDALNLTLRAWKELGKLKDGDEVIVPANTYIASVLAITENRLVPVLVEPDANTYNLCPVNARAAVTSRTRVLMPVHLYGQLSDMTALMALAEEKGLLVLEDSAQAHGASFNGRRAGSWGDASGFSFYPGKNLGALGDAGAVTTDDDELAKVLRALRNYGSHEKYKNLYQGVNSRLDEIQAAMLSVKLKYLDDQTARRREIARMYMEGINNPAVELPLATGTCPLSLHSHVWHLFVVQCRQRDVLQQHLAAQGIQTIIHYPIPVHQQQAYKELNGHSYPVTEKIHQQVLSLPMSPEMTSAEVELVIAAVNNFSCEE</sequence>
<dbReference type="CDD" id="cd00616">
    <property type="entry name" value="AHBA_syn"/>
    <property type="match status" value="1"/>
</dbReference>
<keyword evidence="1 3" id="KW-0663">Pyridoxal phosphate</keyword>
<dbReference type="InterPro" id="IPR000653">
    <property type="entry name" value="DegT/StrS_aminotransferase"/>
</dbReference>
<evidence type="ECO:0000313" key="4">
    <source>
        <dbReference type="EMBL" id="GFM93051.1"/>
    </source>
</evidence>
<comment type="caution">
    <text evidence="4">The sequence shown here is derived from an EMBL/GenBank/DDBJ whole genome shotgun (WGS) entry which is preliminary data.</text>
</comment>
<dbReference type="EMBL" id="BLWA01000008">
    <property type="protein sequence ID" value="GFM93051.1"/>
    <property type="molecule type" value="Genomic_DNA"/>
</dbReference>
<dbReference type="Proteomes" id="UP000614982">
    <property type="component" value="Unassembled WGS sequence"/>
</dbReference>
<dbReference type="SUPFAM" id="SSF53383">
    <property type="entry name" value="PLP-dependent transferases"/>
    <property type="match status" value="1"/>
</dbReference>
<dbReference type="InterPro" id="IPR015424">
    <property type="entry name" value="PyrdxlP-dep_Trfase"/>
</dbReference>
<keyword evidence="4" id="KW-0808">Transferase</keyword>
<dbReference type="Gene3D" id="3.90.1150.10">
    <property type="entry name" value="Aspartate Aminotransferase, domain 1"/>
    <property type="match status" value="1"/>
</dbReference>
<dbReference type="RefSeq" id="WP_025258043.1">
    <property type="nucleotide sequence ID" value="NZ_BLVX01000011.1"/>
</dbReference>
<evidence type="ECO:0000256" key="1">
    <source>
        <dbReference type="ARBA" id="ARBA00022898"/>
    </source>
</evidence>
<keyword evidence="5" id="KW-1185">Reference proteome</keyword>
<dbReference type="PIRSF" id="PIRSF000390">
    <property type="entry name" value="PLP_StrS"/>
    <property type="match status" value="1"/>
</dbReference>
<dbReference type="GO" id="GO:0008483">
    <property type="term" value="F:transaminase activity"/>
    <property type="evidence" value="ECO:0007669"/>
    <property type="project" value="UniProtKB-KW"/>
</dbReference>
<dbReference type="Pfam" id="PF01041">
    <property type="entry name" value="DegT_DnrJ_EryC1"/>
    <property type="match status" value="1"/>
</dbReference>
<evidence type="ECO:0000313" key="5">
    <source>
        <dbReference type="Proteomes" id="UP000614982"/>
    </source>
</evidence>
<dbReference type="Gene3D" id="3.40.640.10">
    <property type="entry name" value="Type I PLP-dependent aspartate aminotransferase-like (Major domain)"/>
    <property type="match status" value="1"/>
</dbReference>
<accession>A0ABQ1DPU7</accession>
<gene>
    <name evidence="4" type="ORF">PSCICP_30230</name>
</gene>
<comment type="similarity">
    <text evidence="2 3">Belongs to the DegT/DnrJ/EryC1 family.</text>
</comment>